<evidence type="ECO:0000313" key="2">
    <source>
        <dbReference type="Proteomes" id="UP000000442"/>
    </source>
</evidence>
<dbReference type="KEGG" id="dat:HRM2_04740"/>
<name>C0QHN0_DESAH</name>
<reference evidence="1 2" key="1">
    <citation type="journal article" date="2009" name="Environ. Microbiol.">
        <title>Genome sequence of Desulfobacterium autotrophicum HRM2, a marine sulfate reducer oxidizing organic carbon completely to carbon dioxide.</title>
        <authorList>
            <person name="Strittmatter A.W."/>
            <person name="Liesegang H."/>
            <person name="Rabus R."/>
            <person name="Decker I."/>
            <person name="Amann J."/>
            <person name="Andres S."/>
            <person name="Henne A."/>
            <person name="Fricke W.F."/>
            <person name="Martinez-Arias R."/>
            <person name="Bartels D."/>
            <person name="Goesmann A."/>
            <person name="Krause L."/>
            <person name="Puehler A."/>
            <person name="Klenk H.P."/>
            <person name="Richter M."/>
            <person name="Schuler M."/>
            <person name="Gloeckner F.O."/>
            <person name="Meyerdierks A."/>
            <person name="Gottschalk G."/>
            <person name="Amann R."/>
        </authorList>
    </citation>
    <scope>NUCLEOTIDE SEQUENCE [LARGE SCALE GENOMIC DNA]</scope>
    <source>
        <strain evidence="2">ATCC 43914 / DSM 3382 / HRM2</strain>
    </source>
</reference>
<keyword evidence="2" id="KW-1185">Reference proteome</keyword>
<dbReference type="HOGENOM" id="CLU_092439_0_0_7"/>
<dbReference type="EMBL" id="CP001087">
    <property type="protein sequence ID" value="ACN13588.1"/>
    <property type="molecule type" value="Genomic_DNA"/>
</dbReference>
<protein>
    <recommendedName>
        <fullName evidence="3">YkgJ family cysteine cluster protein</fullName>
    </recommendedName>
</protein>
<gene>
    <name evidence="1" type="ordered locus">HRM2_04740</name>
</gene>
<organism evidence="1 2">
    <name type="scientific">Desulforapulum autotrophicum (strain ATCC 43914 / DSM 3382 / VKM B-1955 / HRM2)</name>
    <name type="common">Desulfobacterium autotrophicum</name>
    <dbReference type="NCBI Taxonomy" id="177437"/>
    <lineage>
        <taxon>Bacteria</taxon>
        <taxon>Pseudomonadati</taxon>
        <taxon>Thermodesulfobacteriota</taxon>
        <taxon>Desulfobacteria</taxon>
        <taxon>Desulfobacterales</taxon>
        <taxon>Desulfobacteraceae</taxon>
        <taxon>Desulforapulum</taxon>
    </lineage>
</organism>
<accession>C0QHN0</accession>
<dbReference type="STRING" id="177437.HRM2_04740"/>
<dbReference type="RefSeq" id="WP_012662837.1">
    <property type="nucleotide sequence ID" value="NC_012108.1"/>
</dbReference>
<evidence type="ECO:0008006" key="3">
    <source>
        <dbReference type="Google" id="ProtNLM"/>
    </source>
</evidence>
<evidence type="ECO:0000313" key="1">
    <source>
        <dbReference type="EMBL" id="ACN13588.1"/>
    </source>
</evidence>
<dbReference type="Proteomes" id="UP000000442">
    <property type="component" value="Chromosome"/>
</dbReference>
<sequence>MERADERLERLSRLYALYDRFMGPKEFFCHRGCSTCCTCNVTLTTLEVDYIRCHLGPEGTEAIVERVRNNFSRKRFQPKITLNGFARACMAGRQVPDEENDPRWGTCPLLLDQVCTIYPVRPFGCRILVSTDDCSHTGVATLSEFTLTVNNVFMQYIEHMDCCGVYGNLSDMFLALSGDETEGLSVTIKNQEAKGFMVPPEHRQRIRPLLEEMTRI</sequence>
<dbReference type="AlphaFoldDB" id="C0QHN0"/>
<proteinExistence type="predicted"/>
<dbReference type="OrthoDB" id="9779822at2"/>
<dbReference type="eggNOG" id="COG0727">
    <property type="taxonomic scope" value="Bacteria"/>
</dbReference>